<evidence type="ECO:0000256" key="8">
    <source>
        <dbReference type="ARBA" id="ARBA00029586"/>
    </source>
</evidence>
<feature type="compositionally biased region" description="Low complexity" evidence="9">
    <location>
        <begin position="37"/>
        <end position="55"/>
    </location>
</feature>
<feature type="region of interest" description="Disordered" evidence="9">
    <location>
        <begin position="37"/>
        <end position="59"/>
    </location>
</feature>
<dbReference type="GO" id="GO:0016705">
    <property type="term" value="F:oxidoreductase activity, acting on paired donors, with incorporation or reduction of molecular oxygen"/>
    <property type="evidence" value="ECO:0007669"/>
    <property type="project" value="UniProtKB-ARBA"/>
</dbReference>
<feature type="signal peptide" evidence="10">
    <location>
        <begin position="1"/>
        <end position="28"/>
    </location>
</feature>
<keyword evidence="4" id="KW-0479">Metal-binding</keyword>
<evidence type="ECO:0000256" key="4">
    <source>
        <dbReference type="ARBA" id="ARBA00022723"/>
    </source>
</evidence>
<evidence type="ECO:0000256" key="6">
    <source>
        <dbReference type="ARBA" id="ARBA00023014"/>
    </source>
</evidence>
<name>A0A8J3JID9_9ACTN</name>
<proteinExistence type="predicted"/>
<keyword evidence="13" id="KW-1185">Reference proteome</keyword>
<gene>
    <name evidence="12" type="ORF">Cba03nite_05220</name>
</gene>
<dbReference type="Gene3D" id="2.102.10.10">
    <property type="entry name" value="Rieske [2Fe-2S] iron-sulphur domain"/>
    <property type="match status" value="1"/>
</dbReference>
<evidence type="ECO:0000256" key="9">
    <source>
        <dbReference type="SAM" id="MobiDB-lite"/>
    </source>
</evidence>
<accession>A0A8J3JID9</accession>
<keyword evidence="7" id="KW-1015">Disulfide bond</keyword>
<dbReference type="PROSITE" id="PS51296">
    <property type="entry name" value="RIESKE"/>
    <property type="match status" value="1"/>
</dbReference>
<comment type="caution">
    <text evidence="12">The sequence shown here is derived from an EMBL/GenBank/DDBJ whole genome shotgun (WGS) entry which is preliminary data.</text>
</comment>
<keyword evidence="6" id="KW-0411">Iron-sulfur</keyword>
<dbReference type="InterPro" id="IPR014349">
    <property type="entry name" value="Rieske_Fe-S_prot"/>
</dbReference>
<dbReference type="CDD" id="cd03467">
    <property type="entry name" value="Rieske"/>
    <property type="match status" value="1"/>
</dbReference>
<reference evidence="12 13" key="1">
    <citation type="submission" date="2021-01" db="EMBL/GenBank/DDBJ databases">
        <title>Whole genome shotgun sequence of Catellatospora bangladeshensis NBRC 107357.</title>
        <authorList>
            <person name="Komaki H."/>
            <person name="Tamura T."/>
        </authorList>
    </citation>
    <scope>NUCLEOTIDE SEQUENCE [LARGE SCALE GENOMIC DNA]</scope>
    <source>
        <strain evidence="12 13">NBRC 107357</strain>
    </source>
</reference>
<sequence length="154" mass="15133">MSDVTPGATSRRVLLTTAGAVGAGALLAACGSESPTATPSNAAPGAGASTGATPAGAGGGAVLAKTADIPVGGGVIFKEEGVVVTQPTEGQFKGFSNICTHMQCPVSSVESGKIKCQCHFSEFAIADGAVLSPPAPRPLEEKAIKVENGEIRLA</sequence>
<dbReference type="FunFam" id="2.102.10.10:FF:000016">
    <property type="entry name" value="Nitrite reductase/ring-hydroxylating ferredoxin subunit"/>
    <property type="match status" value="1"/>
</dbReference>
<evidence type="ECO:0000256" key="2">
    <source>
        <dbReference type="ARBA" id="ARBA00015816"/>
    </source>
</evidence>
<dbReference type="SUPFAM" id="SSF50022">
    <property type="entry name" value="ISP domain"/>
    <property type="match status" value="1"/>
</dbReference>
<evidence type="ECO:0000256" key="5">
    <source>
        <dbReference type="ARBA" id="ARBA00023004"/>
    </source>
</evidence>
<evidence type="ECO:0000256" key="1">
    <source>
        <dbReference type="ARBA" id="ARBA00002494"/>
    </source>
</evidence>
<dbReference type="EMBL" id="BONF01000004">
    <property type="protein sequence ID" value="GIF79173.1"/>
    <property type="molecule type" value="Genomic_DNA"/>
</dbReference>
<dbReference type="InterPro" id="IPR036922">
    <property type="entry name" value="Rieske_2Fe-2S_sf"/>
</dbReference>
<feature type="domain" description="Rieske" evidence="11">
    <location>
        <begin position="61"/>
        <end position="153"/>
    </location>
</feature>
<dbReference type="InterPro" id="IPR017941">
    <property type="entry name" value="Rieske_2Fe-2S"/>
</dbReference>
<evidence type="ECO:0000256" key="7">
    <source>
        <dbReference type="ARBA" id="ARBA00023157"/>
    </source>
</evidence>
<protein>
    <recommendedName>
        <fullName evidence="2">Cytochrome bc1 complex Rieske iron-sulfur subunit</fullName>
    </recommendedName>
    <alternativeName>
        <fullName evidence="8">Cytochrome bc1 reductase complex subunit QcrA</fullName>
    </alternativeName>
</protein>
<feature type="chain" id="PRO_5039175994" description="Cytochrome bc1 complex Rieske iron-sulfur subunit" evidence="10">
    <location>
        <begin position="29"/>
        <end position="154"/>
    </location>
</feature>
<keyword evidence="10" id="KW-0732">Signal</keyword>
<comment type="function">
    <text evidence="1">Iron-sulfur subunit of the cytochrome bc1 complex, an essential component of the respiratory electron transport chain required for ATP synthesis. The bc1 complex catalyzes the oxidation of menaquinol and the reduction of cytochrome c in the respiratory chain. The bc1 complex operates through a Q-cycle mechanism that couples electron transfer to generation of the proton gradient that drives ATP synthesis.</text>
</comment>
<dbReference type="AlphaFoldDB" id="A0A8J3JID9"/>
<dbReference type="GO" id="GO:0046872">
    <property type="term" value="F:metal ion binding"/>
    <property type="evidence" value="ECO:0007669"/>
    <property type="project" value="UniProtKB-KW"/>
</dbReference>
<evidence type="ECO:0000313" key="12">
    <source>
        <dbReference type="EMBL" id="GIF79173.1"/>
    </source>
</evidence>
<dbReference type="PANTHER" id="PTHR10134">
    <property type="entry name" value="CYTOCHROME B-C1 COMPLEX SUBUNIT RIESKE, MITOCHONDRIAL"/>
    <property type="match status" value="1"/>
</dbReference>
<evidence type="ECO:0000256" key="3">
    <source>
        <dbReference type="ARBA" id="ARBA00022714"/>
    </source>
</evidence>
<organism evidence="12 13">
    <name type="scientific">Catellatospora bangladeshensis</name>
    <dbReference type="NCBI Taxonomy" id="310355"/>
    <lineage>
        <taxon>Bacteria</taxon>
        <taxon>Bacillati</taxon>
        <taxon>Actinomycetota</taxon>
        <taxon>Actinomycetes</taxon>
        <taxon>Micromonosporales</taxon>
        <taxon>Micromonosporaceae</taxon>
        <taxon>Catellatospora</taxon>
    </lineage>
</organism>
<dbReference type="Pfam" id="PF00355">
    <property type="entry name" value="Rieske"/>
    <property type="match status" value="1"/>
</dbReference>
<dbReference type="GO" id="GO:0004497">
    <property type="term" value="F:monooxygenase activity"/>
    <property type="evidence" value="ECO:0007669"/>
    <property type="project" value="UniProtKB-ARBA"/>
</dbReference>
<dbReference type="PROSITE" id="PS51318">
    <property type="entry name" value="TAT"/>
    <property type="match status" value="1"/>
</dbReference>
<evidence type="ECO:0000256" key="10">
    <source>
        <dbReference type="SAM" id="SignalP"/>
    </source>
</evidence>
<dbReference type="GO" id="GO:0051537">
    <property type="term" value="F:2 iron, 2 sulfur cluster binding"/>
    <property type="evidence" value="ECO:0007669"/>
    <property type="project" value="UniProtKB-KW"/>
</dbReference>
<evidence type="ECO:0000313" key="13">
    <source>
        <dbReference type="Proteomes" id="UP000601223"/>
    </source>
</evidence>
<dbReference type="InterPro" id="IPR006311">
    <property type="entry name" value="TAT_signal"/>
</dbReference>
<keyword evidence="5" id="KW-0408">Iron</keyword>
<dbReference type="Proteomes" id="UP000601223">
    <property type="component" value="Unassembled WGS sequence"/>
</dbReference>
<keyword evidence="3" id="KW-0001">2Fe-2S</keyword>
<evidence type="ECO:0000259" key="11">
    <source>
        <dbReference type="PROSITE" id="PS51296"/>
    </source>
</evidence>
<dbReference type="RefSeq" id="WP_203741277.1">
    <property type="nucleotide sequence ID" value="NZ_BONF01000004.1"/>
</dbReference>